<evidence type="ECO:0000313" key="2">
    <source>
        <dbReference type="Proteomes" id="UP001060215"/>
    </source>
</evidence>
<reference evidence="1 2" key="1">
    <citation type="journal article" date="2022" name="Plant J.">
        <title>Chromosome-level genome of Camellia lanceoleosa provides a valuable resource for understanding genome evolution and self-incompatibility.</title>
        <authorList>
            <person name="Gong W."/>
            <person name="Xiao S."/>
            <person name="Wang L."/>
            <person name="Liao Z."/>
            <person name="Chang Y."/>
            <person name="Mo W."/>
            <person name="Hu G."/>
            <person name="Li W."/>
            <person name="Zhao G."/>
            <person name="Zhu H."/>
            <person name="Hu X."/>
            <person name="Ji K."/>
            <person name="Xiang X."/>
            <person name="Song Q."/>
            <person name="Yuan D."/>
            <person name="Jin S."/>
            <person name="Zhang L."/>
        </authorList>
    </citation>
    <scope>NUCLEOTIDE SEQUENCE [LARGE SCALE GENOMIC DNA]</scope>
    <source>
        <strain evidence="1">SQ_2022a</strain>
    </source>
</reference>
<organism evidence="1 2">
    <name type="scientific">Camellia lanceoleosa</name>
    <dbReference type="NCBI Taxonomy" id="1840588"/>
    <lineage>
        <taxon>Eukaryota</taxon>
        <taxon>Viridiplantae</taxon>
        <taxon>Streptophyta</taxon>
        <taxon>Embryophyta</taxon>
        <taxon>Tracheophyta</taxon>
        <taxon>Spermatophyta</taxon>
        <taxon>Magnoliopsida</taxon>
        <taxon>eudicotyledons</taxon>
        <taxon>Gunneridae</taxon>
        <taxon>Pentapetalae</taxon>
        <taxon>asterids</taxon>
        <taxon>Ericales</taxon>
        <taxon>Theaceae</taxon>
        <taxon>Camellia</taxon>
    </lineage>
</organism>
<accession>A0ACC0GZA7</accession>
<dbReference type="Proteomes" id="UP001060215">
    <property type="component" value="Chromosome 7"/>
</dbReference>
<keyword evidence="2" id="KW-1185">Reference proteome</keyword>
<gene>
    <name evidence="1" type="ORF">LOK49_LG07G03441</name>
</gene>
<dbReference type="EMBL" id="CM045764">
    <property type="protein sequence ID" value="KAI8005685.1"/>
    <property type="molecule type" value="Genomic_DNA"/>
</dbReference>
<evidence type="ECO:0000313" key="1">
    <source>
        <dbReference type="EMBL" id="KAI8005685.1"/>
    </source>
</evidence>
<proteinExistence type="predicted"/>
<name>A0ACC0GZA7_9ERIC</name>
<sequence>MNGKHGFRKMKTYEYNIVALSLSMRRKSEKRRKSETAPSIPLPSPSPSLPPPSLLLPSLSSLRVMWRDERFKEAASTGDHQSTYECKDESSSDFLGNEVGFRERIGFTGRIDDETGSV</sequence>
<protein>
    <submittedName>
        <fullName evidence="1">Uncharacterized protein</fullName>
    </submittedName>
</protein>
<comment type="caution">
    <text evidence="1">The sequence shown here is derived from an EMBL/GenBank/DDBJ whole genome shotgun (WGS) entry which is preliminary data.</text>
</comment>